<dbReference type="FunFam" id="3.40.50.620:FF:000070">
    <property type="entry name" value="Bifunctional glutamate/proline--tRNA ligase"/>
    <property type="match status" value="1"/>
</dbReference>
<dbReference type="EC" id="6.1.1.17" evidence="3"/>
<feature type="domain" description="tRNA synthetases class I (E and Q) anti-codon binding" evidence="16">
    <location>
        <begin position="598"/>
        <end position="675"/>
    </location>
</feature>
<dbReference type="InterPro" id="IPR014729">
    <property type="entry name" value="Rossmann-like_a/b/a_fold"/>
</dbReference>
<evidence type="ECO:0000256" key="6">
    <source>
        <dbReference type="ARBA" id="ARBA00022598"/>
    </source>
</evidence>
<dbReference type="PANTHER" id="PTHR43097:SF5">
    <property type="entry name" value="GLUTAMATE--TRNA LIGASE"/>
    <property type="match status" value="1"/>
</dbReference>
<dbReference type="PANTHER" id="PTHR43097">
    <property type="entry name" value="GLUTAMINE-TRNA LIGASE"/>
    <property type="match status" value="1"/>
</dbReference>
<dbReference type="Gene3D" id="3.90.800.10">
    <property type="entry name" value="Glutamyl-tRNA Synthetase, Domain 3"/>
    <property type="match status" value="1"/>
</dbReference>
<dbReference type="PRINTS" id="PR00987">
    <property type="entry name" value="TRNASYNTHGLU"/>
</dbReference>
<dbReference type="AlphaFoldDB" id="A0A0F7SPM3"/>
<evidence type="ECO:0000256" key="4">
    <source>
        <dbReference type="ARBA" id="ARBA00022490"/>
    </source>
</evidence>
<dbReference type="Pfam" id="PF03950">
    <property type="entry name" value="tRNA-synt_1c_C"/>
    <property type="match status" value="1"/>
</dbReference>
<sequence>MSTHSLTLSQTASPFPFGALAGAFYLNTQKDLQGDVKIEWERDGKLSFDGKQVEGSAQVLDALAGAFAGKETAFPVLPTPLTSTVPFVQVTKIFDTLDDWLALRTFFGGAQLSAKDFEVYGSIKSNLPAIGIIRKNLHVHLGRWFNYVDQLPSTLSGVGALSEAKADKGTAKKADISLDLPDAFDGQVVTRFPPEPSGYLHIGHSKAALLNRFFADKYNGKMILRFDDTNPMKEKSEFEDSIKVDLELLGIKFDSVSHTSDHFDLLHSLAIQLIKEGNAYCDDTPQLQMRDERMHGIASARRNLSVEENLAKFDEMTKGTEEGQKWCLRAKMSVDDPNKAMRDTVIYRCVVQPHHRTGTKYLSYPTYDFACPVVDSLEGVTHALRTNEYRDRNPQYFWFIDALKLRKPHIWDFSRLNFVYTLLSKRKLHWFVNEGHVGGWDDPRFPTVRGIRRRGLTVDALKEYIISQGASQSNMTLEWDGIWTINKKTIDPVVPRYWALVEKDLVKVEIVGGPAEEQVKPVPKHKKNADLGNKSTVYSSSILVEQTDAASFDDNEEVTLMDWGNAFVRSKTVSPEGVVTGLKMELHLEGDFKKTKKKVTWLSASSSTNELLPVTLIDYDYLINKKKLEEDDKVDDFVSTITEFKESALADRNVVDNVRKGDTIQFERKGYYICDSDGSDGSPRSFILIPDGRAASVENKAVLAKAAKDKTTKVVSGGGAAGSGKKAKEAAKKAAAAAAEGEKKVKKAAAPTKTPVAGEKGIKINLSDATSGFEIPVSTTMFETKRIYGEEDIKVDSSAGGMYKVEPYTSH</sequence>
<evidence type="ECO:0000256" key="2">
    <source>
        <dbReference type="ARBA" id="ARBA00008927"/>
    </source>
</evidence>
<evidence type="ECO:0000256" key="1">
    <source>
        <dbReference type="ARBA" id="ARBA00004496"/>
    </source>
</evidence>
<evidence type="ECO:0000259" key="14">
    <source>
        <dbReference type="Pfam" id="PF00749"/>
    </source>
</evidence>
<dbReference type="NCBIfam" id="TIGR00463">
    <property type="entry name" value="gltX_arch"/>
    <property type="match status" value="1"/>
</dbReference>
<dbReference type="InterPro" id="IPR011035">
    <property type="entry name" value="Ribosomal_bL25/Gln-tRNA_synth"/>
</dbReference>
<evidence type="ECO:0000256" key="11">
    <source>
        <dbReference type="ARBA" id="ARBA00030865"/>
    </source>
</evidence>
<dbReference type="Gene3D" id="3.40.50.620">
    <property type="entry name" value="HUPs"/>
    <property type="match status" value="1"/>
</dbReference>
<dbReference type="InterPro" id="IPR000924">
    <property type="entry name" value="Glu/Gln-tRNA-synth"/>
</dbReference>
<evidence type="ECO:0000256" key="3">
    <source>
        <dbReference type="ARBA" id="ARBA00012835"/>
    </source>
</evidence>
<dbReference type="GO" id="GO:0004818">
    <property type="term" value="F:glutamate-tRNA ligase activity"/>
    <property type="evidence" value="ECO:0007669"/>
    <property type="project" value="UniProtKB-EC"/>
</dbReference>
<dbReference type="GO" id="GO:0005829">
    <property type="term" value="C:cytosol"/>
    <property type="evidence" value="ECO:0007669"/>
    <property type="project" value="TreeGrafter"/>
</dbReference>
<keyword evidence="7 13" id="KW-0547">Nucleotide-binding</keyword>
<dbReference type="Pfam" id="PF00749">
    <property type="entry name" value="tRNA-synt_1c"/>
    <property type="match status" value="1"/>
</dbReference>
<dbReference type="CDD" id="cd00807">
    <property type="entry name" value="GlnRS_core"/>
    <property type="match status" value="1"/>
</dbReference>
<organism evidence="17">
    <name type="scientific">Phaffia rhodozyma</name>
    <name type="common">Yeast</name>
    <name type="synonym">Xanthophyllomyces dendrorhous</name>
    <dbReference type="NCBI Taxonomy" id="264483"/>
    <lineage>
        <taxon>Eukaryota</taxon>
        <taxon>Fungi</taxon>
        <taxon>Dikarya</taxon>
        <taxon>Basidiomycota</taxon>
        <taxon>Agaricomycotina</taxon>
        <taxon>Tremellomycetes</taxon>
        <taxon>Cystofilobasidiales</taxon>
        <taxon>Mrakiaceae</taxon>
        <taxon>Phaffia</taxon>
    </lineage>
</organism>
<dbReference type="GO" id="GO:0005524">
    <property type="term" value="F:ATP binding"/>
    <property type="evidence" value="ECO:0007669"/>
    <property type="project" value="UniProtKB-KW"/>
</dbReference>
<dbReference type="GO" id="GO:0006424">
    <property type="term" value="P:glutamyl-tRNA aminoacylation"/>
    <property type="evidence" value="ECO:0007669"/>
    <property type="project" value="InterPro"/>
</dbReference>
<evidence type="ECO:0000256" key="13">
    <source>
        <dbReference type="RuleBase" id="RU363037"/>
    </source>
</evidence>
<keyword evidence="4" id="KW-0963">Cytoplasm</keyword>
<dbReference type="InterPro" id="IPR050132">
    <property type="entry name" value="Gln/Glu-tRNA_Ligase"/>
</dbReference>
<dbReference type="InterPro" id="IPR049437">
    <property type="entry name" value="tRNA-synt_1c_C2"/>
</dbReference>
<dbReference type="HAMAP" id="MF_02076">
    <property type="entry name" value="Glu_tRNA_synth_type2"/>
    <property type="match status" value="1"/>
</dbReference>
<evidence type="ECO:0000256" key="12">
    <source>
        <dbReference type="ARBA" id="ARBA00048351"/>
    </source>
</evidence>
<evidence type="ECO:0000256" key="7">
    <source>
        <dbReference type="ARBA" id="ARBA00022741"/>
    </source>
</evidence>
<evidence type="ECO:0000256" key="10">
    <source>
        <dbReference type="ARBA" id="ARBA00023146"/>
    </source>
</evidence>
<dbReference type="InterPro" id="IPR001412">
    <property type="entry name" value="aa-tRNA-synth_I_CS"/>
</dbReference>
<dbReference type="Gene3D" id="3.40.30.70">
    <property type="match status" value="1"/>
</dbReference>
<reference evidence="17" key="1">
    <citation type="submission" date="2014-08" db="EMBL/GenBank/DDBJ databases">
        <authorList>
            <person name="Sharma Rahul"/>
            <person name="Thines Marco"/>
        </authorList>
    </citation>
    <scope>NUCLEOTIDE SEQUENCE</scope>
</reference>
<dbReference type="FunFam" id="3.90.800.10:FF:000001">
    <property type="entry name" value="Glutamine--tRNA ligase"/>
    <property type="match status" value="1"/>
</dbReference>
<keyword evidence="6 13" id="KW-0436">Ligase</keyword>
<dbReference type="InterPro" id="IPR020061">
    <property type="entry name" value="Glu_tRNA_lig_a-bdl"/>
</dbReference>
<proteinExistence type="inferred from homology"/>
<dbReference type="SUPFAM" id="SSF52374">
    <property type="entry name" value="Nucleotidylyl transferase"/>
    <property type="match status" value="1"/>
</dbReference>
<comment type="subcellular location">
    <subcellularLocation>
        <location evidence="1">Cytoplasm</location>
    </subcellularLocation>
</comment>
<dbReference type="InterPro" id="IPR004526">
    <property type="entry name" value="Glu-tRNA-synth_arc/euk"/>
</dbReference>
<comment type="similarity">
    <text evidence="2">Belongs to the class-I aminoacyl-tRNA synthetase family. Glutamate--tRNA ligase type 2 subfamily.</text>
</comment>
<evidence type="ECO:0000259" key="15">
    <source>
        <dbReference type="Pfam" id="PF03950"/>
    </source>
</evidence>
<dbReference type="FunFam" id="1.10.1160.10:FF:000001">
    <property type="entry name" value="Glutamine--tRNA ligase"/>
    <property type="match status" value="1"/>
</dbReference>
<keyword evidence="10 13" id="KW-0030">Aminoacyl-tRNA synthetase</keyword>
<dbReference type="SUPFAM" id="SSF47616">
    <property type="entry name" value="GST C-terminal domain-like"/>
    <property type="match status" value="1"/>
</dbReference>
<dbReference type="Gene3D" id="2.40.240.10">
    <property type="entry name" value="Ribosomal Protein L25, Chain P"/>
    <property type="match status" value="1"/>
</dbReference>
<name>A0A0F7SPM3_PHARH</name>
<dbReference type="FunFam" id="2.40.240.10:FF:000004">
    <property type="entry name" value="Glutamyl-tRNA synthetase, cytoplasmic"/>
    <property type="match status" value="1"/>
</dbReference>
<dbReference type="EMBL" id="LN483157">
    <property type="protein sequence ID" value="CED84167.1"/>
    <property type="molecule type" value="Genomic_DNA"/>
</dbReference>
<dbReference type="Gene3D" id="1.20.1050.10">
    <property type="match status" value="1"/>
</dbReference>
<dbReference type="GO" id="GO:0010494">
    <property type="term" value="C:cytoplasmic stress granule"/>
    <property type="evidence" value="ECO:0007669"/>
    <property type="project" value="UniProtKB-ARBA"/>
</dbReference>
<dbReference type="SUPFAM" id="SSF50715">
    <property type="entry name" value="Ribosomal protein L25-like"/>
    <property type="match status" value="1"/>
</dbReference>
<comment type="catalytic activity">
    <reaction evidence="12">
        <text>tRNA(Glu) + L-glutamate + ATP = L-glutamyl-tRNA(Glu) + AMP + diphosphate</text>
        <dbReference type="Rhea" id="RHEA:23540"/>
        <dbReference type="Rhea" id="RHEA-COMP:9663"/>
        <dbReference type="Rhea" id="RHEA-COMP:9680"/>
        <dbReference type="ChEBI" id="CHEBI:29985"/>
        <dbReference type="ChEBI" id="CHEBI:30616"/>
        <dbReference type="ChEBI" id="CHEBI:33019"/>
        <dbReference type="ChEBI" id="CHEBI:78442"/>
        <dbReference type="ChEBI" id="CHEBI:78520"/>
        <dbReference type="ChEBI" id="CHEBI:456215"/>
        <dbReference type="EC" id="6.1.1.17"/>
    </reaction>
</comment>
<evidence type="ECO:0000256" key="5">
    <source>
        <dbReference type="ARBA" id="ARBA00022553"/>
    </source>
</evidence>
<evidence type="ECO:0000313" key="17">
    <source>
        <dbReference type="EMBL" id="CED84167.1"/>
    </source>
</evidence>
<dbReference type="InterPro" id="IPR020056">
    <property type="entry name" value="Rbsml_bL25/Gln-tRNA_synth_N"/>
</dbReference>
<keyword evidence="8 13" id="KW-0067">ATP-binding</keyword>
<dbReference type="GO" id="GO:0017102">
    <property type="term" value="C:methionyl glutamyl tRNA synthetase complex"/>
    <property type="evidence" value="ECO:0007669"/>
    <property type="project" value="UniProtKB-ARBA"/>
</dbReference>
<evidence type="ECO:0000256" key="9">
    <source>
        <dbReference type="ARBA" id="ARBA00022917"/>
    </source>
</evidence>
<dbReference type="Gene3D" id="1.10.1160.10">
    <property type="entry name" value="Glutamyl-trna Synthetase, Domain 2"/>
    <property type="match status" value="1"/>
</dbReference>
<dbReference type="Pfam" id="PF20974">
    <property type="entry name" value="tRNA-synt_1c_C2"/>
    <property type="match status" value="1"/>
</dbReference>
<keyword evidence="9 13" id="KW-0648">Protein biosynthesis</keyword>
<dbReference type="PROSITE" id="PS00178">
    <property type="entry name" value="AA_TRNA_LIGASE_I"/>
    <property type="match status" value="1"/>
</dbReference>
<protein>
    <recommendedName>
        <fullName evidence="3">glutamate--tRNA ligase</fullName>
        <ecNumber evidence="3">6.1.1.17</ecNumber>
    </recommendedName>
    <alternativeName>
        <fullName evidence="11">Glutamyl-tRNA synthetase</fullName>
    </alternativeName>
</protein>
<dbReference type="InterPro" id="IPR020059">
    <property type="entry name" value="Glu/Gln-tRNA-synth_Ib_codon-bd"/>
</dbReference>
<dbReference type="InterPro" id="IPR020058">
    <property type="entry name" value="Glu/Gln-tRNA-synth_Ib_cat-dom"/>
</dbReference>
<dbReference type="InterPro" id="IPR036282">
    <property type="entry name" value="Glutathione-S-Trfase_C_sf"/>
</dbReference>
<evidence type="ECO:0000259" key="16">
    <source>
        <dbReference type="Pfam" id="PF20974"/>
    </source>
</evidence>
<accession>A0A0F7SPM3</accession>
<feature type="domain" description="Glutamyl/glutaminyl-tRNA synthetase class Ib anti-codon binding" evidence="15">
    <location>
        <begin position="495"/>
        <end position="586"/>
    </location>
</feature>
<feature type="domain" description="Glutamyl/glutaminyl-tRNA synthetase class Ib catalytic" evidence="14">
    <location>
        <begin position="187"/>
        <end position="491"/>
    </location>
</feature>
<evidence type="ECO:0000256" key="8">
    <source>
        <dbReference type="ARBA" id="ARBA00022840"/>
    </source>
</evidence>
<keyword evidence="5" id="KW-0597">Phosphoprotein</keyword>